<keyword evidence="2" id="KW-1185">Reference proteome</keyword>
<organism evidence="1 2">
    <name type="scientific">Parelaphostrongylus tenuis</name>
    <name type="common">Meningeal worm</name>
    <dbReference type="NCBI Taxonomy" id="148309"/>
    <lineage>
        <taxon>Eukaryota</taxon>
        <taxon>Metazoa</taxon>
        <taxon>Ecdysozoa</taxon>
        <taxon>Nematoda</taxon>
        <taxon>Chromadorea</taxon>
        <taxon>Rhabditida</taxon>
        <taxon>Rhabditina</taxon>
        <taxon>Rhabditomorpha</taxon>
        <taxon>Strongyloidea</taxon>
        <taxon>Metastrongylidae</taxon>
        <taxon>Parelaphostrongylus</taxon>
    </lineage>
</organism>
<reference evidence="1" key="1">
    <citation type="submission" date="2021-06" db="EMBL/GenBank/DDBJ databases">
        <title>Parelaphostrongylus tenuis whole genome reference sequence.</title>
        <authorList>
            <person name="Garwood T.J."/>
            <person name="Larsen P.A."/>
            <person name="Fountain-Jones N.M."/>
            <person name="Garbe J.R."/>
            <person name="Macchietto M.G."/>
            <person name="Kania S.A."/>
            <person name="Gerhold R.W."/>
            <person name="Richards J.E."/>
            <person name="Wolf T.M."/>
        </authorList>
    </citation>
    <scope>NUCLEOTIDE SEQUENCE</scope>
    <source>
        <strain evidence="1">MNPRO001-30</strain>
        <tissue evidence="1">Meninges</tissue>
    </source>
</reference>
<dbReference type="SUPFAM" id="SSF74788">
    <property type="entry name" value="Cullin repeat-like"/>
    <property type="match status" value="1"/>
</dbReference>
<evidence type="ECO:0000313" key="2">
    <source>
        <dbReference type="Proteomes" id="UP001196413"/>
    </source>
</evidence>
<proteinExistence type="predicted"/>
<dbReference type="Proteomes" id="UP001196413">
    <property type="component" value="Unassembled WGS sequence"/>
</dbReference>
<dbReference type="InterPro" id="IPR016159">
    <property type="entry name" value="Cullin_repeat-like_dom_sf"/>
</dbReference>
<name>A0AAD5N0U8_PARTN</name>
<dbReference type="Gene3D" id="1.20.1280.170">
    <property type="entry name" value="Exocyst complex component Exo70"/>
    <property type="match status" value="1"/>
</dbReference>
<comment type="caution">
    <text evidence="1">The sequence shown here is derived from an EMBL/GenBank/DDBJ whole genome shotgun (WGS) entry which is preliminary data.</text>
</comment>
<gene>
    <name evidence="1" type="ORF">KIN20_015593</name>
</gene>
<sequence length="170" mass="19827">MGYEGADAIGKKLSQEEEWLRNFKACTKRSEQLREAIDSIIDKFQERLVSLQENVLPMHEINGRIQVKQRNIQRLIRTIDTTIQFYGRTSELESSIKDGDPSHDLEAYLEKWNAFTKQSNFLSLIRTIKTKTENMRMTLETGFSVLEMEYRSVVQKNTIQADPIVVNRQP</sequence>
<dbReference type="EMBL" id="JAHQIW010003137">
    <property type="protein sequence ID" value="KAJ1357439.1"/>
    <property type="molecule type" value="Genomic_DNA"/>
</dbReference>
<dbReference type="AlphaFoldDB" id="A0AAD5N0U8"/>
<protein>
    <submittedName>
        <fullName evidence="1">Uncharacterized protein</fullName>
    </submittedName>
</protein>
<evidence type="ECO:0000313" key="1">
    <source>
        <dbReference type="EMBL" id="KAJ1357439.1"/>
    </source>
</evidence>
<accession>A0AAD5N0U8</accession>